<accession>A0A822N0G0</accession>
<evidence type="ECO:0000313" key="1">
    <source>
        <dbReference type="EMBL" id="CDT63717.1"/>
    </source>
</evidence>
<dbReference type="Proteomes" id="UP000049495">
    <property type="component" value="Unassembled WGS sequence"/>
</dbReference>
<comment type="caution">
    <text evidence="1">The sequence shown here is derived from an EMBL/GenBank/DDBJ whole genome shotgun (WGS) entry which is preliminary data.</text>
</comment>
<protein>
    <submittedName>
        <fullName evidence="1">Putative bacteriophage regulatory protein</fullName>
    </submittedName>
</protein>
<evidence type="ECO:0000313" key="2">
    <source>
        <dbReference type="Proteomes" id="UP000049495"/>
    </source>
</evidence>
<gene>
    <name evidence="1" type="ORF">VCR5J5_750046</name>
</gene>
<reference evidence="2" key="1">
    <citation type="submission" date="2014-06" db="EMBL/GenBank/DDBJ databases">
        <authorList>
            <person name="Le Roux Frederique"/>
        </authorList>
    </citation>
    <scope>NUCLEOTIDE SEQUENCE [LARGE SCALE GENOMIC DNA]</scope>
    <source>
        <strain evidence="2">J5-5</strain>
    </source>
</reference>
<dbReference type="EMBL" id="CCJV01000139">
    <property type="protein sequence ID" value="CDT63717.1"/>
    <property type="molecule type" value="Genomic_DNA"/>
</dbReference>
<dbReference type="SUPFAM" id="SSF69279">
    <property type="entry name" value="Phage tail proteins"/>
    <property type="match status" value="1"/>
</dbReference>
<dbReference type="GeneID" id="93902527"/>
<name>A0A822N0G0_9VIBR</name>
<organism evidence="1 2">
    <name type="scientific">Vibrio crassostreae</name>
    <dbReference type="NCBI Taxonomy" id="246167"/>
    <lineage>
        <taxon>Bacteria</taxon>
        <taxon>Pseudomonadati</taxon>
        <taxon>Pseudomonadota</taxon>
        <taxon>Gammaproteobacteria</taxon>
        <taxon>Vibrionales</taxon>
        <taxon>Vibrionaceae</taxon>
        <taxon>Vibrio</taxon>
    </lineage>
</organism>
<proteinExistence type="predicted"/>
<sequence length="343" mass="38169">MGITATGLIRPFAILHWAGKDVTAELSRYVKSMTYTDVMESKQTGTDTLSLTLFNKDRRFCQAWYPTKGDTLTPGIGWLDESGQRHEWLWGEFSIDEVSFKIGPDDVMVGANAKPPTIKRGFIDNQQCLVQENVTFERVAQSWAKESGLSFIKAPDTPDFQFARIEQRDETTPAFLTRLSEQTSVPMAIKGKNLVMGNFKDDVIQIDTLNRDILTALNLPDSARSKYVAVEVNGYDQQAQQLFSYRAGDATATGDRVKMLHNIDNVKSMADARAYAESYLQNGADGKQGAKGRMSVTNIMLTTAHLIEFLNFGNVPNRWKPTTVTTSISGRSWTASAQLARAN</sequence>
<dbReference type="RefSeq" id="WP_048666291.1">
    <property type="nucleotide sequence ID" value="NZ_AP025477.1"/>
</dbReference>
<dbReference type="AlphaFoldDB" id="A0A822N0G0"/>